<dbReference type="InterPro" id="IPR043129">
    <property type="entry name" value="ATPase_NBD"/>
</dbReference>
<dbReference type="PRINTS" id="PR00471">
    <property type="entry name" value="ACETATEKNASE"/>
</dbReference>
<dbReference type="InterPro" id="IPR000890">
    <property type="entry name" value="Aliphatic_acid_kin_short-chain"/>
</dbReference>
<comment type="similarity">
    <text evidence="5 6">Belongs to the acetokinase family.</text>
</comment>
<keyword evidence="8" id="KW-1185">Reference proteome</keyword>
<feature type="site" description="Transition state stabilizer" evidence="5">
    <location>
        <position position="186"/>
    </location>
</feature>
<sequence>MADALVFNPGSNSLKFEVVRLTDNQRFAGEATKRITAAIEEFGDEATLSVFDPSRPRQLAHSEKVKAPDMKAATDFALRWLKDQKVSADSLAFTAVRVVHGGVKYDGATRVTDEVLHDIEALEELAPLHNESSLQILGVLAQRLPDTPAYVTFDTAFHRTLPEEAWRYPIEREAADRHGIRKFGFHGLSHRFMVEQYARTVGKPLGEVSVVTLHLESGCSASAIVKGRSVDTTMGLTPLEGLMMGSRSGSIDPAIIPYLMHKEKQTVEEVMKLLNKRSGMLGIAGGTLDTRVLEKRDDEAARLALRMFSYRVRLAVGAYLAAVGDAQAVLFGGGIGEDSPWLRAGVCEGLRGWGLELDPALNRSTEGQVVVSTPASRLQAWAMPVEEGLQMAHECQLSIKNAGNS</sequence>
<dbReference type="InterPro" id="IPR004372">
    <property type="entry name" value="Ac/propionate_kinase"/>
</dbReference>
<dbReference type="eggNOG" id="COG0282">
    <property type="taxonomic scope" value="Bacteria"/>
</dbReference>
<dbReference type="KEGG" id="acm:AciX9_0152"/>
<protein>
    <recommendedName>
        <fullName evidence="5">Acetate kinase</fullName>
        <ecNumber evidence="5">2.7.2.1</ecNumber>
    </recommendedName>
    <alternativeName>
        <fullName evidence="5">Acetokinase</fullName>
    </alternativeName>
</protein>
<dbReference type="HOGENOM" id="CLU_020352_0_1_0"/>
<evidence type="ECO:0000256" key="3">
    <source>
        <dbReference type="ARBA" id="ARBA00022777"/>
    </source>
</evidence>
<keyword evidence="1 5" id="KW-0808">Transferase</keyword>
<evidence type="ECO:0000256" key="5">
    <source>
        <dbReference type="HAMAP-Rule" id="MF_00020"/>
    </source>
</evidence>
<feature type="site" description="Transition state stabilizer" evidence="5">
    <location>
        <position position="247"/>
    </location>
</feature>
<keyword evidence="3 5" id="KW-0418">Kinase</keyword>
<keyword evidence="2 5" id="KW-0547">Nucleotide-binding</keyword>
<dbReference type="RefSeq" id="WP_013578555.1">
    <property type="nucleotide sequence ID" value="NC_015064.1"/>
</dbReference>
<dbReference type="STRING" id="1198114.AciX9_0152"/>
<dbReference type="GO" id="GO:0006085">
    <property type="term" value="P:acetyl-CoA biosynthetic process"/>
    <property type="evidence" value="ECO:0007669"/>
    <property type="project" value="UniProtKB-UniRule"/>
</dbReference>
<comment type="function">
    <text evidence="5">Catalyzes the formation of acetyl phosphate from acetate and ATP. Can also catalyze the reverse reaction.</text>
</comment>
<dbReference type="Proteomes" id="UP000000343">
    <property type="component" value="Chromosome"/>
</dbReference>
<gene>
    <name evidence="5" type="primary">ackA</name>
    <name evidence="7" type="ordered locus">AciX9_0152</name>
</gene>
<dbReference type="PANTHER" id="PTHR21060:SF15">
    <property type="entry name" value="ACETATE KINASE-RELATED"/>
    <property type="match status" value="1"/>
</dbReference>
<feature type="binding site" evidence="5">
    <location>
        <position position="97"/>
    </location>
    <ligand>
        <name>substrate</name>
    </ligand>
</feature>
<keyword evidence="5" id="KW-0479">Metal-binding</keyword>
<comment type="caution">
    <text evidence="5">Lacks conserved residue(s) required for the propagation of feature annotation.</text>
</comment>
<dbReference type="GO" id="GO:0000287">
    <property type="term" value="F:magnesium ion binding"/>
    <property type="evidence" value="ECO:0007669"/>
    <property type="project" value="UniProtKB-UniRule"/>
</dbReference>
<proteinExistence type="inferred from homology"/>
<dbReference type="GO" id="GO:0008776">
    <property type="term" value="F:acetate kinase activity"/>
    <property type="evidence" value="ECO:0007669"/>
    <property type="project" value="UniProtKB-UniRule"/>
</dbReference>
<comment type="pathway">
    <text evidence="5">Metabolic intermediate biosynthesis; acetyl-CoA biosynthesis; acetyl-CoA from acetate: step 1/2.</text>
</comment>
<dbReference type="UniPathway" id="UPA00340">
    <property type="reaction ID" value="UER00458"/>
</dbReference>
<feature type="binding site" evidence="5">
    <location>
        <begin position="289"/>
        <end position="291"/>
    </location>
    <ligand>
        <name>ATP</name>
        <dbReference type="ChEBI" id="CHEBI:30616"/>
    </ligand>
</feature>
<dbReference type="PANTHER" id="PTHR21060">
    <property type="entry name" value="ACETATE KINASE"/>
    <property type="match status" value="1"/>
</dbReference>
<comment type="subcellular location">
    <subcellularLocation>
        <location evidence="5">Cytoplasm</location>
    </subcellularLocation>
</comment>
<name>E8X535_GRATM</name>
<comment type="catalytic activity">
    <reaction evidence="5">
        <text>acetate + ATP = acetyl phosphate + ADP</text>
        <dbReference type="Rhea" id="RHEA:11352"/>
        <dbReference type="ChEBI" id="CHEBI:22191"/>
        <dbReference type="ChEBI" id="CHEBI:30089"/>
        <dbReference type="ChEBI" id="CHEBI:30616"/>
        <dbReference type="ChEBI" id="CHEBI:456216"/>
        <dbReference type="EC" id="2.7.2.1"/>
    </reaction>
</comment>
<comment type="cofactor">
    <cofactor evidence="5">
        <name>Mg(2+)</name>
        <dbReference type="ChEBI" id="CHEBI:18420"/>
    </cofactor>
    <cofactor evidence="5">
        <name>Mn(2+)</name>
        <dbReference type="ChEBI" id="CHEBI:29035"/>
    </cofactor>
    <text evidence="5">Mg(2+). Can also accept Mn(2+).</text>
</comment>
<feature type="active site" description="Proton donor/acceptor" evidence="5">
    <location>
        <position position="154"/>
    </location>
</feature>
<evidence type="ECO:0000256" key="4">
    <source>
        <dbReference type="ARBA" id="ARBA00022840"/>
    </source>
</evidence>
<dbReference type="OrthoDB" id="9802453at2"/>
<dbReference type="GO" id="GO:0005524">
    <property type="term" value="F:ATP binding"/>
    <property type="evidence" value="ECO:0007669"/>
    <property type="project" value="UniProtKB-KW"/>
</dbReference>
<evidence type="ECO:0000256" key="6">
    <source>
        <dbReference type="RuleBase" id="RU003835"/>
    </source>
</evidence>
<organism evidence="8">
    <name type="scientific">Granulicella tundricola (strain ATCC BAA-1859 / DSM 23138 / MP5ACTX9)</name>
    <dbReference type="NCBI Taxonomy" id="1198114"/>
    <lineage>
        <taxon>Bacteria</taxon>
        <taxon>Pseudomonadati</taxon>
        <taxon>Acidobacteriota</taxon>
        <taxon>Terriglobia</taxon>
        <taxon>Terriglobales</taxon>
        <taxon>Acidobacteriaceae</taxon>
        <taxon>Granulicella</taxon>
    </lineage>
</organism>
<dbReference type="PIRSF" id="PIRSF000722">
    <property type="entry name" value="Acetate_prop_kin"/>
    <property type="match status" value="1"/>
</dbReference>
<evidence type="ECO:0000313" key="8">
    <source>
        <dbReference type="Proteomes" id="UP000000343"/>
    </source>
</evidence>
<reference evidence="8" key="1">
    <citation type="submission" date="2011-01" db="EMBL/GenBank/DDBJ databases">
        <title>Complete sequence of chromosome of Acidobacterium sp. MP5ACTX9.</title>
        <authorList>
            <consortium name="US DOE Joint Genome Institute"/>
            <person name="Lucas S."/>
            <person name="Copeland A."/>
            <person name="Lapidus A."/>
            <person name="Cheng J.-F."/>
            <person name="Goodwin L."/>
            <person name="Pitluck S."/>
            <person name="Teshima H."/>
            <person name="Detter J.C."/>
            <person name="Han C."/>
            <person name="Tapia R."/>
            <person name="Land M."/>
            <person name="Hauser L."/>
            <person name="Kyrpides N."/>
            <person name="Ivanova N."/>
            <person name="Ovchinnikova G."/>
            <person name="Pagani I."/>
            <person name="Rawat S.R."/>
            <person name="Mannisto M."/>
            <person name="Haggblom M.M."/>
            <person name="Woyke T."/>
        </authorList>
    </citation>
    <scope>NUCLEOTIDE SEQUENCE [LARGE SCALE GENOMIC DNA]</scope>
    <source>
        <strain evidence="8">MP5ACTX9</strain>
    </source>
</reference>
<dbReference type="HAMAP" id="MF_00020">
    <property type="entry name" value="Acetate_kinase"/>
    <property type="match status" value="1"/>
</dbReference>
<dbReference type="Gene3D" id="3.30.420.40">
    <property type="match status" value="2"/>
</dbReference>
<dbReference type="SUPFAM" id="SSF53067">
    <property type="entry name" value="Actin-like ATPase domain"/>
    <property type="match status" value="2"/>
</dbReference>
<dbReference type="Pfam" id="PF00871">
    <property type="entry name" value="Acetate_kinase"/>
    <property type="match status" value="1"/>
</dbReference>
<keyword evidence="5" id="KW-0963">Cytoplasm</keyword>
<feature type="binding site" evidence="5">
    <location>
        <position position="15"/>
    </location>
    <ligand>
        <name>ATP</name>
        <dbReference type="ChEBI" id="CHEBI:30616"/>
    </ligand>
</feature>
<feature type="binding site" evidence="5">
    <location>
        <position position="387"/>
    </location>
    <ligand>
        <name>Mg(2+)</name>
        <dbReference type="ChEBI" id="CHEBI:18420"/>
    </ligand>
</feature>
<dbReference type="GO" id="GO:0005737">
    <property type="term" value="C:cytoplasm"/>
    <property type="evidence" value="ECO:0007669"/>
    <property type="project" value="UniProtKB-SubCell"/>
</dbReference>
<accession>E8X535</accession>
<keyword evidence="5" id="KW-0460">Magnesium</keyword>
<dbReference type="EMBL" id="CP002480">
    <property type="protein sequence ID" value="ADW67227.1"/>
    <property type="molecule type" value="Genomic_DNA"/>
</dbReference>
<evidence type="ECO:0000256" key="1">
    <source>
        <dbReference type="ARBA" id="ARBA00022679"/>
    </source>
</evidence>
<evidence type="ECO:0000313" key="7">
    <source>
        <dbReference type="EMBL" id="ADW67227.1"/>
    </source>
</evidence>
<dbReference type="NCBIfam" id="TIGR00016">
    <property type="entry name" value="ackA"/>
    <property type="match status" value="1"/>
</dbReference>
<evidence type="ECO:0000256" key="2">
    <source>
        <dbReference type="ARBA" id="ARBA00022741"/>
    </source>
</evidence>
<feature type="binding site" evidence="5">
    <location>
        <position position="8"/>
    </location>
    <ligand>
        <name>Mg(2+)</name>
        <dbReference type="ChEBI" id="CHEBI:18420"/>
    </ligand>
</feature>
<dbReference type="PaxDb" id="1198114-AciX9_0152"/>
<keyword evidence="4 5" id="KW-0067">ATP-binding</keyword>
<dbReference type="GO" id="GO:0006083">
    <property type="term" value="P:acetate metabolic process"/>
    <property type="evidence" value="ECO:0007669"/>
    <property type="project" value="TreeGrafter"/>
</dbReference>
<dbReference type="EC" id="2.7.2.1" evidence="5"/>
<comment type="subunit">
    <text evidence="5">Homodimer.</text>
</comment>
<dbReference type="AlphaFoldDB" id="E8X535"/>